<accession>A0A853GS46</accession>
<dbReference type="Gene3D" id="3.20.20.80">
    <property type="entry name" value="Glycosidases"/>
    <property type="match status" value="1"/>
</dbReference>
<dbReference type="InterPro" id="IPR051398">
    <property type="entry name" value="Polysacch_Deacetylase"/>
</dbReference>
<keyword evidence="4" id="KW-0378">Hydrolase</keyword>
<dbReference type="GO" id="GO:0043708">
    <property type="term" value="P:cell adhesion involved in biofilm formation"/>
    <property type="evidence" value="ECO:0007669"/>
    <property type="project" value="InterPro"/>
</dbReference>
<feature type="chain" id="PRO_5032417224" evidence="2">
    <location>
        <begin position="25"/>
        <end position="675"/>
    </location>
</feature>
<evidence type="ECO:0000313" key="4">
    <source>
        <dbReference type="EMBL" id="NYT85928.1"/>
    </source>
</evidence>
<dbReference type="RefSeq" id="WP_130039472.1">
    <property type="nucleotide sequence ID" value="NZ_JACCEV010000002.1"/>
</dbReference>
<reference evidence="4 5" key="1">
    <citation type="submission" date="2020-07" db="EMBL/GenBank/DDBJ databases">
        <title>Taxonomic revisions and descriptions of new bacterial species based on genomic comparisons in the high-G+C-content subgroup of the family Alcaligenaceae.</title>
        <authorList>
            <person name="Szabo A."/>
            <person name="Felfoldi T."/>
        </authorList>
    </citation>
    <scope>NUCLEOTIDE SEQUENCE [LARGE SCALE GENOMIC DNA]</scope>
    <source>
        <strain evidence="4 5">DSM 25667</strain>
    </source>
</reference>
<dbReference type="GO" id="GO:0005975">
    <property type="term" value="P:carbohydrate metabolic process"/>
    <property type="evidence" value="ECO:0007669"/>
    <property type="project" value="InterPro"/>
</dbReference>
<dbReference type="InterPro" id="IPR002509">
    <property type="entry name" value="NODB_dom"/>
</dbReference>
<evidence type="ECO:0000256" key="1">
    <source>
        <dbReference type="ARBA" id="ARBA00022729"/>
    </source>
</evidence>
<comment type="caution">
    <text evidence="4">The sequence shown here is derived from an EMBL/GenBank/DDBJ whole genome shotgun (WGS) entry which is preliminary data.</text>
</comment>
<name>A0A853GS46_9BURK</name>
<gene>
    <name evidence="4" type="primary">pgaB</name>
    <name evidence="4" type="ORF">H0A62_09960</name>
</gene>
<dbReference type="EC" id="3.5.1.-" evidence="4"/>
<dbReference type="NCBIfam" id="NF011177">
    <property type="entry name" value="PRK14582.1"/>
    <property type="match status" value="1"/>
</dbReference>
<feature type="domain" description="NodB homology" evidence="3">
    <location>
        <begin position="108"/>
        <end position="350"/>
    </location>
</feature>
<organism evidence="4 5">
    <name type="scientific">Pollutimonas harenae</name>
    <dbReference type="NCBI Taxonomy" id="657015"/>
    <lineage>
        <taxon>Bacteria</taxon>
        <taxon>Pseudomonadati</taxon>
        <taxon>Pseudomonadota</taxon>
        <taxon>Betaproteobacteria</taxon>
        <taxon>Burkholderiales</taxon>
        <taxon>Alcaligenaceae</taxon>
        <taxon>Pollutimonas</taxon>
    </lineage>
</organism>
<dbReference type="InterPro" id="IPR032772">
    <property type="entry name" value="PGA_deacetylase_PgaB_C"/>
</dbReference>
<keyword evidence="1 2" id="KW-0732">Signal</keyword>
<dbReference type="GO" id="GO:0016810">
    <property type="term" value="F:hydrolase activity, acting on carbon-nitrogen (but not peptide) bonds"/>
    <property type="evidence" value="ECO:0007669"/>
    <property type="project" value="InterPro"/>
</dbReference>
<sequence>MLVSALFRSLACMICSILMLSSCAKDIPIFVPPGQRSMHNSQQDWPKNKFLALAYHDIQDSDPDQAFVSVSTEHLVQQFAWLRENGYQPITVDQILEANRGGQPLPDKALLLTFDDGYRSFYTRVFPLLQAYQWPAVLAPVGAWLDTPDDEPVDFGGKPVERERFLTWKQVSEIARSGLVEIGAHTNNLHYGVLANPQGNLEPAAAAHKYDAATGRYETDEHYKQRISRDIDLITEKIRRATGKKPRVWVWPYGAASGEALKIVNAKGYELAMMLESGLGNVHELNNIPRVLVSNDPQLDNFASTSMVMENNTVMRVAHVDLDYVYDPDPEQMERNLGELVQRIADMQITTVFLQAFADPLGDGLARSVYFPNRHLPMRADLFNRAAWQLKSRAFVDVYAWMPVLSFDLEPNIARVSRWDPDTGKIGVNPNDYQRLSPFDPAARQQIIDIYEDLSRHALFNGILFHDDAMLSDFEDASPQALAAYQAAGLPGSIQALRADPGTLHAWTRFKSRYLVDFTQILADHVRAIRGPQIKTARNIFAEPILNPASEAWFAQNLDDFLSAYDWTAPMAMPWMENVPRDGADQWLDSLVDRVASRPQALNKTVFEIQGRDWRPSAHAEDSGHVDSALMAHWLKRLQLRGARSFGYYPDDFTQDQPRLETIRPAISNSWYPFR</sequence>
<keyword evidence="5" id="KW-1185">Reference proteome</keyword>
<dbReference type="PANTHER" id="PTHR34216:SF7">
    <property type="entry name" value="POLY-BETA-1,6-N-ACETYL-D-GLUCOSAMINE N-DEACETYLASE"/>
    <property type="match status" value="1"/>
</dbReference>
<protein>
    <submittedName>
        <fullName evidence="4">Poly-beta-1,6-N-acetyl-D-glucosamine N-deacetylase PgaB</fullName>
        <ecNumber evidence="4">3.5.1.-</ecNumber>
    </submittedName>
</protein>
<feature type="signal peptide" evidence="2">
    <location>
        <begin position="1"/>
        <end position="24"/>
    </location>
</feature>
<dbReference type="InterPro" id="IPR023854">
    <property type="entry name" value="PGA_deacetylase_PgaB"/>
</dbReference>
<proteinExistence type="predicted"/>
<dbReference type="OrthoDB" id="9814639at2"/>
<dbReference type="Pfam" id="PF01522">
    <property type="entry name" value="Polysacc_deac_1"/>
    <property type="match status" value="1"/>
</dbReference>
<dbReference type="InterPro" id="IPR011330">
    <property type="entry name" value="Glyco_hydro/deAcase_b/a-brl"/>
</dbReference>
<dbReference type="Pfam" id="PF14883">
    <property type="entry name" value="GHL13"/>
    <property type="match status" value="1"/>
</dbReference>
<dbReference type="PROSITE" id="PS51677">
    <property type="entry name" value="NODB"/>
    <property type="match status" value="1"/>
</dbReference>
<dbReference type="NCBIfam" id="TIGR03938">
    <property type="entry name" value="deacetyl_PgaB"/>
    <property type="match status" value="1"/>
</dbReference>
<evidence type="ECO:0000259" key="3">
    <source>
        <dbReference type="PROSITE" id="PS51677"/>
    </source>
</evidence>
<dbReference type="AlphaFoldDB" id="A0A853GS46"/>
<dbReference type="Gene3D" id="3.20.20.370">
    <property type="entry name" value="Glycoside hydrolase/deacetylase"/>
    <property type="match status" value="1"/>
</dbReference>
<evidence type="ECO:0000313" key="5">
    <source>
        <dbReference type="Proteomes" id="UP000554144"/>
    </source>
</evidence>
<evidence type="ECO:0000256" key="2">
    <source>
        <dbReference type="SAM" id="SignalP"/>
    </source>
</evidence>
<dbReference type="SUPFAM" id="SSF88713">
    <property type="entry name" value="Glycoside hydrolase/deacetylase"/>
    <property type="match status" value="1"/>
</dbReference>
<dbReference type="EMBL" id="JACCEV010000002">
    <property type="protein sequence ID" value="NYT85928.1"/>
    <property type="molecule type" value="Genomic_DNA"/>
</dbReference>
<dbReference type="PANTHER" id="PTHR34216">
    <property type="match status" value="1"/>
</dbReference>
<dbReference type="Proteomes" id="UP000554144">
    <property type="component" value="Unassembled WGS sequence"/>
</dbReference>